<proteinExistence type="predicted"/>
<dbReference type="STRING" id="65357.A0A024GDS2"/>
<organism evidence="3 4">
    <name type="scientific">Albugo candida</name>
    <dbReference type="NCBI Taxonomy" id="65357"/>
    <lineage>
        <taxon>Eukaryota</taxon>
        <taxon>Sar</taxon>
        <taxon>Stramenopiles</taxon>
        <taxon>Oomycota</taxon>
        <taxon>Peronosporomycetes</taxon>
        <taxon>Albuginales</taxon>
        <taxon>Albuginaceae</taxon>
        <taxon>Albugo</taxon>
    </lineage>
</organism>
<keyword evidence="1" id="KW-0677">Repeat</keyword>
<evidence type="ECO:0000313" key="3">
    <source>
        <dbReference type="EMBL" id="CCI44475.1"/>
    </source>
</evidence>
<dbReference type="OrthoDB" id="185373at2759"/>
<dbReference type="PANTHER" id="PTHR47936">
    <property type="entry name" value="PPR_LONG DOMAIN-CONTAINING PROTEIN"/>
    <property type="match status" value="1"/>
</dbReference>
<evidence type="ECO:0000256" key="2">
    <source>
        <dbReference type="PROSITE-ProRule" id="PRU00708"/>
    </source>
</evidence>
<dbReference type="Pfam" id="PF13812">
    <property type="entry name" value="PPR_3"/>
    <property type="match status" value="2"/>
</dbReference>
<feature type="repeat" description="PPR" evidence="2">
    <location>
        <begin position="296"/>
        <end position="326"/>
    </location>
</feature>
<dbReference type="InParanoid" id="A0A024GDS2"/>
<name>A0A024GDS2_9STRA</name>
<accession>A0A024GDS2</accession>
<dbReference type="PANTHER" id="PTHR47936:SF1">
    <property type="entry name" value="PENTATRICOPEPTIDE REPEAT-CONTAINING PROTEIN GUN1, CHLOROPLASTIC"/>
    <property type="match status" value="1"/>
</dbReference>
<dbReference type="NCBIfam" id="TIGR00756">
    <property type="entry name" value="PPR"/>
    <property type="match status" value="1"/>
</dbReference>
<dbReference type="InterPro" id="IPR011990">
    <property type="entry name" value="TPR-like_helical_dom_sf"/>
</dbReference>
<sequence>MATTTLWLPTSRSMYPCARNLRYVGNLMSQTRSSVQINSEASIQLSPSDRQELLQQLRAVESDRIPHHLLPLLNHTTLSSVSWTIPDLVLILQVLLQLEKHTVLSQVLNALYPGPCGIDPFNQMLAINSRHGNVKVALDLYSMIEHLHIEPTIATCNIILQTCARGPKNDVHQAIDMYHHIQRHHHIEPNERTYANLILAHIRLDQWHEVHSILSKLSYAQERDIYKVYALAIQNCYQLWQYEAASRLFLFSLENLKKIPYNSHVLNTALAATARSLDAGKLDVLYRMLESNQEPDIYTFNTLISAYGNAGRFDGAWEIFCRMQTKMEPDVVTFNALLTACIRNHRMDRIQSVLLTMESKEIVWDVVTLNILLEACAMTCDVARADALWKSAQEIPHFRFQRRSIEALAKVYSQAEAYDRLCDFWKMDIASCRRHARSSKMLNFLSHACCRRADPQKGLEILQEFQKHGHRVSSVTYNYILEAFLVADQAASALKFLHTNMEQDKVHSTILSYSLLLRYFTRKKRYDRVLHTFDRFLSKRQTKKYSRLALWQFPVESLYILAARAAFAEKSHENIIRIFELSGKEDFSKIVQSELATLVMASCDQIDDWKTAVSLYDHLLDALDSTANVKMYDQVVKIVARVGEFEQALNFNGGEWYRSSRE</sequence>
<dbReference type="EMBL" id="CAIX01000071">
    <property type="protein sequence ID" value="CCI44475.1"/>
    <property type="molecule type" value="Genomic_DNA"/>
</dbReference>
<reference evidence="3 4" key="1">
    <citation type="submission" date="2012-05" db="EMBL/GenBank/DDBJ databases">
        <title>Recombination and specialization in a pathogen metapopulation.</title>
        <authorList>
            <person name="Gardiner A."/>
            <person name="Kemen E."/>
            <person name="Schultz-Larsen T."/>
            <person name="MacLean D."/>
            <person name="Van Oosterhout C."/>
            <person name="Jones J.D.G."/>
        </authorList>
    </citation>
    <scope>NUCLEOTIDE SEQUENCE [LARGE SCALE GENOMIC DNA]</scope>
    <source>
        <strain evidence="3 4">Ac Nc2</strain>
    </source>
</reference>
<dbReference type="InterPro" id="IPR002885">
    <property type="entry name" value="PPR_rpt"/>
</dbReference>
<comment type="caution">
    <text evidence="3">The sequence shown here is derived from an EMBL/GenBank/DDBJ whole genome shotgun (WGS) entry which is preliminary data.</text>
</comment>
<keyword evidence="4" id="KW-1185">Reference proteome</keyword>
<evidence type="ECO:0000256" key="1">
    <source>
        <dbReference type="ARBA" id="ARBA00022737"/>
    </source>
</evidence>
<dbReference type="AlphaFoldDB" id="A0A024GDS2"/>
<dbReference type="Proteomes" id="UP000053237">
    <property type="component" value="Unassembled WGS sequence"/>
</dbReference>
<evidence type="ECO:0008006" key="5">
    <source>
        <dbReference type="Google" id="ProtNLM"/>
    </source>
</evidence>
<feature type="repeat" description="PPR" evidence="2">
    <location>
        <begin position="330"/>
        <end position="364"/>
    </location>
</feature>
<dbReference type="Gene3D" id="1.25.40.10">
    <property type="entry name" value="Tetratricopeptide repeat domain"/>
    <property type="match status" value="3"/>
</dbReference>
<evidence type="ECO:0000313" key="4">
    <source>
        <dbReference type="Proteomes" id="UP000053237"/>
    </source>
</evidence>
<dbReference type="PROSITE" id="PS51375">
    <property type="entry name" value="PPR"/>
    <property type="match status" value="2"/>
</dbReference>
<gene>
    <name evidence="3" type="ORF">BN9_052840</name>
</gene>
<protein>
    <recommendedName>
        <fullName evidence="5">Pentacotripeptide-repeat region of PRORP domain-containing protein</fullName>
    </recommendedName>
</protein>